<feature type="domain" description="Ancillary SecYEG translocon subunit/Cell division coordinator CpoB TPR" evidence="10">
    <location>
        <begin position="15"/>
        <end position="208"/>
    </location>
</feature>
<accession>A0A941DCA1</accession>
<dbReference type="GO" id="GO:0005886">
    <property type="term" value="C:plasma membrane"/>
    <property type="evidence" value="ECO:0007669"/>
    <property type="project" value="UniProtKB-SubCell"/>
</dbReference>
<dbReference type="InterPro" id="IPR018704">
    <property type="entry name" value="SecYEG/CpoB_TPR"/>
</dbReference>
<evidence type="ECO:0000313" key="11">
    <source>
        <dbReference type="EMBL" id="MBR7745466.1"/>
    </source>
</evidence>
<evidence type="ECO:0000256" key="3">
    <source>
        <dbReference type="ARBA" id="ARBA00022692"/>
    </source>
</evidence>
<keyword evidence="4 9" id="KW-1133">Transmembrane helix</keyword>
<dbReference type="GO" id="GO:0044877">
    <property type="term" value="F:protein-containing complex binding"/>
    <property type="evidence" value="ECO:0007669"/>
    <property type="project" value="InterPro"/>
</dbReference>
<dbReference type="PIRSF" id="PIRSF006170">
    <property type="entry name" value="YfgM"/>
    <property type="match status" value="1"/>
</dbReference>
<keyword evidence="12" id="KW-1185">Reference proteome</keyword>
<evidence type="ECO:0000256" key="2">
    <source>
        <dbReference type="ARBA" id="ARBA00022475"/>
    </source>
</evidence>
<evidence type="ECO:0000256" key="6">
    <source>
        <dbReference type="ARBA" id="ARBA00023186"/>
    </source>
</evidence>
<keyword evidence="3 9" id="KW-0812">Transmembrane</keyword>
<dbReference type="InterPro" id="IPR026039">
    <property type="entry name" value="YfgM"/>
</dbReference>
<evidence type="ECO:0000256" key="4">
    <source>
        <dbReference type="ARBA" id="ARBA00022989"/>
    </source>
</evidence>
<evidence type="ECO:0000259" key="10">
    <source>
        <dbReference type="Pfam" id="PF09976"/>
    </source>
</evidence>
<reference evidence="11 12" key="1">
    <citation type="submission" date="2021-04" db="EMBL/GenBank/DDBJ databases">
        <title>novel species isolated from subtropical streams in China.</title>
        <authorList>
            <person name="Lu H."/>
        </authorList>
    </citation>
    <scope>NUCLEOTIDE SEQUENCE [LARGE SCALE GENOMIC DNA]</scope>
    <source>
        <strain evidence="11 12">BYS107W</strain>
    </source>
</reference>
<feature type="transmembrane region" description="Helical" evidence="9">
    <location>
        <begin position="24"/>
        <end position="42"/>
    </location>
</feature>
<keyword evidence="5 9" id="KW-0472">Membrane</keyword>
<sequence length="222" mass="24480">MAYDLEEQEQIDTLKAWWKQYGNLITWLLIAALSSFAAWTAWKNYQLGQASQASTIYEEVQRAAASKDNAKVQGASANLVTKFAGTSYATMAALTAAKTAFDANDLKTAKTQLSWVVEHGHTKEFQALAKLRLAAIFLDEKNLDEALKTLSGEFPAEFEADVLDRKADVFVAQNKLKEARETYKSALDKMGEKHVGKQLVQIKLDALGGAPEMKVAVTSDKK</sequence>
<keyword evidence="6" id="KW-0143">Chaperone</keyword>
<dbReference type="EMBL" id="JAGSPM010000001">
    <property type="protein sequence ID" value="MBR7745466.1"/>
    <property type="molecule type" value="Genomic_DNA"/>
</dbReference>
<dbReference type="PANTHER" id="PTHR38035:SF1">
    <property type="entry name" value="ANCILLARY SECYEG TRANSLOCON SUBUNIT"/>
    <property type="match status" value="1"/>
</dbReference>
<dbReference type="RefSeq" id="WP_189344402.1">
    <property type="nucleotide sequence ID" value="NZ_JAGSPM010000001.1"/>
</dbReference>
<comment type="caution">
    <text evidence="11">The sequence shown here is derived from an EMBL/GenBank/DDBJ whole genome shotgun (WGS) entry which is preliminary data.</text>
</comment>
<dbReference type="PANTHER" id="PTHR38035">
    <property type="entry name" value="UPF0070 PROTEIN YFGM"/>
    <property type="match status" value="1"/>
</dbReference>
<evidence type="ECO:0000256" key="7">
    <source>
        <dbReference type="ARBA" id="ARBA00024197"/>
    </source>
</evidence>
<name>A0A941DCA1_9BURK</name>
<keyword evidence="2" id="KW-1003">Cell membrane</keyword>
<dbReference type="Pfam" id="PF09976">
    <property type="entry name" value="TPR_21"/>
    <property type="match status" value="1"/>
</dbReference>
<evidence type="ECO:0000256" key="8">
    <source>
        <dbReference type="ARBA" id="ARBA00024235"/>
    </source>
</evidence>
<organism evidence="11 12">
    <name type="scientific">Undibacterium baiyunense</name>
    <dbReference type="NCBI Taxonomy" id="2828731"/>
    <lineage>
        <taxon>Bacteria</taxon>
        <taxon>Pseudomonadati</taxon>
        <taxon>Pseudomonadota</taxon>
        <taxon>Betaproteobacteria</taxon>
        <taxon>Burkholderiales</taxon>
        <taxon>Oxalobacteraceae</taxon>
        <taxon>Undibacterium</taxon>
    </lineage>
</organism>
<dbReference type="SUPFAM" id="SSF48452">
    <property type="entry name" value="TPR-like"/>
    <property type="match status" value="1"/>
</dbReference>
<evidence type="ECO:0000256" key="1">
    <source>
        <dbReference type="ARBA" id="ARBA00004401"/>
    </source>
</evidence>
<evidence type="ECO:0000256" key="9">
    <source>
        <dbReference type="SAM" id="Phobius"/>
    </source>
</evidence>
<comment type="subcellular location">
    <subcellularLocation>
        <location evidence="1">Cell membrane</location>
        <topology evidence="1">Single-pass type II membrane protein</topology>
    </subcellularLocation>
</comment>
<dbReference type="AlphaFoldDB" id="A0A941DCA1"/>
<dbReference type="InterPro" id="IPR011990">
    <property type="entry name" value="TPR-like_helical_dom_sf"/>
</dbReference>
<gene>
    <name evidence="11" type="ORF">KDM92_02635</name>
</gene>
<protein>
    <recommendedName>
        <fullName evidence="8">Ancillary SecYEG translocon subunit</fullName>
    </recommendedName>
</protein>
<proteinExistence type="inferred from homology"/>
<evidence type="ECO:0000313" key="12">
    <source>
        <dbReference type="Proteomes" id="UP000680158"/>
    </source>
</evidence>
<dbReference type="Gene3D" id="1.25.40.10">
    <property type="entry name" value="Tetratricopeptide repeat domain"/>
    <property type="match status" value="1"/>
</dbReference>
<dbReference type="Proteomes" id="UP000680158">
    <property type="component" value="Unassembled WGS sequence"/>
</dbReference>
<evidence type="ECO:0000256" key="5">
    <source>
        <dbReference type="ARBA" id="ARBA00023136"/>
    </source>
</evidence>
<comment type="similarity">
    <text evidence="7">Belongs to the YfgM family.</text>
</comment>